<dbReference type="InterPro" id="IPR004155">
    <property type="entry name" value="PBS_lyase_HEAT"/>
</dbReference>
<feature type="compositionally biased region" description="Polar residues" evidence="1">
    <location>
        <begin position="205"/>
        <end position="229"/>
    </location>
</feature>
<reference evidence="3" key="1">
    <citation type="submission" date="2020-10" db="EMBL/GenBank/DDBJ databases">
        <title>Taxonomic study of unclassified bacteria belonging to the class Ktedonobacteria.</title>
        <authorList>
            <person name="Yabe S."/>
            <person name="Wang C.M."/>
            <person name="Zheng Y."/>
            <person name="Sakai Y."/>
            <person name="Cavaletti L."/>
            <person name="Monciardini P."/>
            <person name="Donadio S."/>
        </authorList>
    </citation>
    <scope>NUCLEOTIDE SEQUENCE</scope>
    <source>
        <strain evidence="3">ID150040</strain>
    </source>
</reference>
<dbReference type="InterPro" id="IPR016024">
    <property type="entry name" value="ARM-type_fold"/>
</dbReference>
<dbReference type="PANTHER" id="PTHR12697">
    <property type="entry name" value="PBS LYASE HEAT-LIKE PROTEIN"/>
    <property type="match status" value="1"/>
</dbReference>
<feature type="region of interest" description="Disordered" evidence="1">
    <location>
        <begin position="1"/>
        <end position="31"/>
    </location>
</feature>
<evidence type="ECO:0000256" key="1">
    <source>
        <dbReference type="SAM" id="MobiDB-lite"/>
    </source>
</evidence>
<protein>
    <recommendedName>
        <fullName evidence="5">HEAT repeat domain-containing protein</fullName>
    </recommendedName>
</protein>
<feature type="region of interest" description="Disordered" evidence="1">
    <location>
        <begin position="197"/>
        <end position="315"/>
    </location>
</feature>
<dbReference type="Proteomes" id="UP000597444">
    <property type="component" value="Unassembled WGS sequence"/>
</dbReference>
<keyword evidence="2" id="KW-0812">Transmembrane</keyword>
<proteinExistence type="predicted"/>
<keyword evidence="2" id="KW-0472">Membrane</keyword>
<dbReference type="Pfam" id="PF13646">
    <property type="entry name" value="HEAT_2"/>
    <property type="match status" value="1"/>
</dbReference>
<evidence type="ECO:0000256" key="2">
    <source>
        <dbReference type="SAM" id="Phobius"/>
    </source>
</evidence>
<dbReference type="RefSeq" id="WP_220205421.1">
    <property type="nucleotide sequence ID" value="NZ_BNJK01000001.1"/>
</dbReference>
<feature type="compositionally biased region" description="Basic and acidic residues" evidence="1">
    <location>
        <begin position="1"/>
        <end position="23"/>
    </location>
</feature>
<dbReference type="InterPro" id="IPR011989">
    <property type="entry name" value="ARM-like"/>
</dbReference>
<dbReference type="GO" id="GO:0016491">
    <property type="term" value="F:oxidoreductase activity"/>
    <property type="evidence" value="ECO:0007669"/>
    <property type="project" value="TreeGrafter"/>
</dbReference>
<name>A0A8J3IPL7_9CHLR</name>
<evidence type="ECO:0000313" key="4">
    <source>
        <dbReference type="Proteomes" id="UP000597444"/>
    </source>
</evidence>
<sequence length="486" mass="53836">MKDKEHKELISDNHDNEQGDQKLAESAQVPPSLLPTVLQRLGLSPETSKPEISVISVKALVEQLHSADWEERLNAVRALERLESGVPVELLATSLKDDDASVRAAALSALRNAGPHVPLHLLVAALHDPDWHVREMAVLALGKQGRRVPQAVLQTALHDDDHMVREAATLALQWHATSVELEISAAFEGQRWEQHIMQQKESHQNGHTTSTLSDEDQNTVSIDYSSDTSRPMRVLYEQQQAYAAQSSTPNQQWQSHTPQEPSSGEQVQIYAQMEAEQPPSQEQIYQERTRDPQPEPSYEYNSGATTAHGEKLTSLPTRSRRTTGWWIVLLVIVALVFFMFGRVTDSSPAPSISIGTSSISSQQGKVAFPSDNKLMLDDQFASQARQDIASGLSLSPDDIAKQLNAGRTLQEIAADQGVNVDQLHKIELNAISNLIKTEVKAGRMDENDAQSMLQRFQDNPDTLDKIAQMLFLMPDTMQNPGGPKQP</sequence>
<dbReference type="PANTHER" id="PTHR12697:SF5">
    <property type="entry name" value="DEOXYHYPUSINE HYDROXYLASE"/>
    <property type="match status" value="1"/>
</dbReference>
<keyword evidence="4" id="KW-1185">Reference proteome</keyword>
<feature type="compositionally biased region" description="Polar residues" evidence="1">
    <location>
        <begin position="246"/>
        <end position="266"/>
    </location>
</feature>
<dbReference type="SMART" id="SM00567">
    <property type="entry name" value="EZ_HEAT"/>
    <property type="match status" value="3"/>
</dbReference>
<comment type="caution">
    <text evidence="3">The sequence shown here is derived from an EMBL/GenBank/DDBJ whole genome shotgun (WGS) entry which is preliminary data.</text>
</comment>
<evidence type="ECO:0008006" key="5">
    <source>
        <dbReference type="Google" id="ProtNLM"/>
    </source>
</evidence>
<dbReference type="AlphaFoldDB" id="A0A8J3IPL7"/>
<accession>A0A8J3IPL7</accession>
<dbReference type="SUPFAM" id="SSF48371">
    <property type="entry name" value="ARM repeat"/>
    <property type="match status" value="1"/>
</dbReference>
<dbReference type="EMBL" id="BNJK01000001">
    <property type="protein sequence ID" value="GHO94707.1"/>
    <property type="molecule type" value="Genomic_DNA"/>
</dbReference>
<evidence type="ECO:0000313" key="3">
    <source>
        <dbReference type="EMBL" id="GHO94707.1"/>
    </source>
</evidence>
<organism evidence="3 4">
    <name type="scientific">Reticulibacter mediterranei</name>
    <dbReference type="NCBI Taxonomy" id="2778369"/>
    <lineage>
        <taxon>Bacteria</taxon>
        <taxon>Bacillati</taxon>
        <taxon>Chloroflexota</taxon>
        <taxon>Ktedonobacteria</taxon>
        <taxon>Ktedonobacterales</taxon>
        <taxon>Reticulibacteraceae</taxon>
        <taxon>Reticulibacter</taxon>
    </lineage>
</organism>
<feature type="transmembrane region" description="Helical" evidence="2">
    <location>
        <begin position="324"/>
        <end position="343"/>
    </location>
</feature>
<gene>
    <name evidence="3" type="ORF">KSF_047550</name>
</gene>
<keyword evidence="2" id="KW-1133">Transmembrane helix</keyword>
<dbReference type="Gene3D" id="1.25.10.10">
    <property type="entry name" value="Leucine-rich Repeat Variant"/>
    <property type="match status" value="1"/>
</dbReference>